<sequence length="235" mass="27930">MANGVTTEWEDIHVKHGNYVEREKVTTLAETYQQAIQKLDEKQDSDDDFFEDDEFTKQYKNQRLQQMMEQAQKKLYGEVYEISRDEYVKQVTEASKDRFVVLSLYQDYIIESLKLNEVLQELAKQYKEIKFVKMVATKCIENFPDDQCPCFIIYKDTKAVSNIPFIHKLRKITFASIEDLLISQGVIPKPVEEDEQYEEIKDKLKHPYKTNNVKDVDDDIDDREYSHKVQFQKPK</sequence>
<dbReference type="AlphaFoldDB" id="A0A8S1MW19"/>
<accession>A0A8S1MW19</accession>
<dbReference type="OMA" id="VQYRYGN"/>
<evidence type="ECO:0000259" key="2">
    <source>
        <dbReference type="Pfam" id="PF02114"/>
    </source>
</evidence>
<organism evidence="3 4">
    <name type="scientific">Paramecium primaurelia</name>
    <dbReference type="NCBI Taxonomy" id="5886"/>
    <lineage>
        <taxon>Eukaryota</taxon>
        <taxon>Sar</taxon>
        <taxon>Alveolata</taxon>
        <taxon>Ciliophora</taxon>
        <taxon>Intramacronucleata</taxon>
        <taxon>Oligohymenophorea</taxon>
        <taxon>Peniculida</taxon>
        <taxon>Parameciidae</taxon>
        <taxon>Paramecium</taxon>
    </lineage>
</organism>
<dbReference type="EMBL" id="CAJJDM010000068">
    <property type="protein sequence ID" value="CAD8081596.1"/>
    <property type="molecule type" value="Genomic_DNA"/>
</dbReference>
<dbReference type="Proteomes" id="UP000688137">
    <property type="component" value="Unassembled WGS sequence"/>
</dbReference>
<feature type="domain" description="Phosducin" evidence="2">
    <location>
        <begin position="50"/>
        <end position="188"/>
    </location>
</feature>
<comment type="caution">
    <text evidence="3">The sequence shown here is derived from an EMBL/GenBank/DDBJ whole genome shotgun (WGS) entry which is preliminary data.</text>
</comment>
<dbReference type="InterPro" id="IPR051498">
    <property type="entry name" value="Phosducin-like_chap/apop_reg"/>
</dbReference>
<dbReference type="PANTHER" id="PTHR45809">
    <property type="entry name" value="VIRAL IAP-ASSOCIATED FACTOR HOMOLOG"/>
    <property type="match status" value="1"/>
</dbReference>
<evidence type="ECO:0000313" key="4">
    <source>
        <dbReference type="Proteomes" id="UP000688137"/>
    </source>
</evidence>
<name>A0A8S1MW19_PARPR</name>
<dbReference type="GO" id="GO:0006457">
    <property type="term" value="P:protein folding"/>
    <property type="evidence" value="ECO:0007669"/>
    <property type="project" value="TreeGrafter"/>
</dbReference>
<evidence type="ECO:0000313" key="3">
    <source>
        <dbReference type="EMBL" id="CAD8081596.1"/>
    </source>
</evidence>
<dbReference type="GO" id="GO:0005737">
    <property type="term" value="C:cytoplasm"/>
    <property type="evidence" value="ECO:0007669"/>
    <property type="project" value="TreeGrafter"/>
</dbReference>
<proteinExistence type="inferred from homology"/>
<evidence type="ECO:0000256" key="1">
    <source>
        <dbReference type="ARBA" id="ARBA00009686"/>
    </source>
</evidence>
<dbReference type="InterPro" id="IPR024253">
    <property type="entry name" value="Phosducin_thioredoxin-like_dom"/>
</dbReference>
<dbReference type="Pfam" id="PF02114">
    <property type="entry name" value="Phosducin"/>
    <property type="match status" value="1"/>
</dbReference>
<reference evidence="3" key="1">
    <citation type="submission" date="2021-01" db="EMBL/GenBank/DDBJ databases">
        <authorList>
            <consortium name="Genoscope - CEA"/>
            <person name="William W."/>
        </authorList>
    </citation>
    <scope>NUCLEOTIDE SEQUENCE</scope>
</reference>
<dbReference type="PANTHER" id="PTHR45809:SF3">
    <property type="entry name" value="VIRAL IAP-ASSOCIATED FACTOR HOMOLOG"/>
    <property type="match status" value="1"/>
</dbReference>
<protein>
    <recommendedName>
        <fullName evidence="2">Phosducin domain-containing protein</fullName>
    </recommendedName>
</protein>
<gene>
    <name evidence="3" type="ORF">PPRIM_AZ9-3.1.T0660074</name>
</gene>
<comment type="similarity">
    <text evidence="1">Belongs to the phosducin family.</text>
</comment>
<keyword evidence="4" id="KW-1185">Reference proteome</keyword>